<dbReference type="HOGENOM" id="CLU_087872_1_1_10"/>
<keyword evidence="3" id="KW-1185">Reference proteome</keyword>
<dbReference type="Proteomes" id="UP000000310">
    <property type="component" value="Chromosome"/>
</dbReference>
<evidence type="ECO:0000313" key="2">
    <source>
        <dbReference type="EMBL" id="ADY52962.1"/>
    </source>
</evidence>
<protein>
    <submittedName>
        <fullName evidence="2">Tail Collar domain protein</fullName>
    </submittedName>
</protein>
<feature type="domain" description="Phage tail collar" evidence="1">
    <location>
        <begin position="7"/>
        <end position="63"/>
    </location>
</feature>
<sequence>MIDVYAGAIILWPLNRIPLGWHLCDGSLLNINEYQLLYVLLGKKYGGDGVTNFALPDLRGRVPIGSGQGPNLTPRVLAQTGGQGAHTLTLAEMPAHIHVATTQGVANVKAVLNVSSANASQTAATANATLATAGSGSGRSFNPVLKYGNSAPTVILNSKSVAISGDYTNSGTGGGGSHNNVQPSFALNFIICTNGLYPDFNQ</sequence>
<dbReference type="KEGG" id="psn:Pedsa_2414"/>
<dbReference type="SUPFAM" id="SSF88874">
    <property type="entry name" value="Receptor-binding domain of short tail fibre protein gp12"/>
    <property type="match status" value="1"/>
</dbReference>
<dbReference type="AlphaFoldDB" id="F0SE36"/>
<reference evidence="2 3" key="1">
    <citation type="journal article" date="2011" name="Stand. Genomic Sci.">
        <title>Complete genome sequence of the gliding, heparinolytic Pedobacter saltans type strain (113).</title>
        <authorList>
            <person name="Liolios K."/>
            <person name="Sikorski J."/>
            <person name="Lu M."/>
            <person name="Nolan M."/>
            <person name="Lapidus A."/>
            <person name="Lucas S."/>
            <person name="Hammon N."/>
            <person name="Deshpande S."/>
            <person name="Cheng J.F."/>
            <person name="Tapia R."/>
            <person name="Han C."/>
            <person name="Goodwin L."/>
            <person name="Pitluck S."/>
            <person name="Huntemann M."/>
            <person name="Ivanova N."/>
            <person name="Pagani I."/>
            <person name="Mavromatis K."/>
            <person name="Ovchinikova G."/>
            <person name="Pati A."/>
            <person name="Chen A."/>
            <person name="Palaniappan K."/>
            <person name="Land M."/>
            <person name="Hauser L."/>
            <person name="Brambilla E.M."/>
            <person name="Kotsyurbenko O."/>
            <person name="Rohde M."/>
            <person name="Tindall B.J."/>
            <person name="Abt B."/>
            <person name="Goker M."/>
            <person name="Detter J.C."/>
            <person name="Woyke T."/>
            <person name="Bristow J."/>
            <person name="Eisen J.A."/>
            <person name="Markowitz V."/>
            <person name="Hugenholtz P."/>
            <person name="Klenk H.P."/>
            <person name="Kyrpides N.C."/>
        </authorList>
    </citation>
    <scope>NUCLEOTIDE SEQUENCE [LARGE SCALE GENOMIC DNA]</scope>
    <source>
        <strain evidence="3">ATCC 51119 / DSM 12145 / JCM 21818 / LMG 10337 / NBRC 100064 / NCIMB 13643</strain>
    </source>
</reference>
<dbReference type="Pfam" id="PF07484">
    <property type="entry name" value="Collar"/>
    <property type="match status" value="1"/>
</dbReference>
<dbReference type="eggNOG" id="COG4675">
    <property type="taxonomic scope" value="Bacteria"/>
</dbReference>
<proteinExistence type="predicted"/>
<evidence type="ECO:0000313" key="3">
    <source>
        <dbReference type="Proteomes" id="UP000000310"/>
    </source>
</evidence>
<dbReference type="Gene3D" id="3.90.1340.10">
    <property type="entry name" value="Phage tail collar domain"/>
    <property type="match status" value="1"/>
</dbReference>
<dbReference type="STRING" id="762903.Pedsa_2414"/>
<accession>F0SE36</accession>
<gene>
    <name evidence="2" type="ordered locus">Pedsa_2414</name>
</gene>
<dbReference type="EMBL" id="CP002545">
    <property type="protein sequence ID" value="ADY52962.1"/>
    <property type="molecule type" value="Genomic_DNA"/>
</dbReference>
<dbReference type="InterPro" id="IPR011083">
    <property type="entry name" value="Phage_tail_collar_dom"/>
</dbReference>
<dbReference type="OrthoDB" id="9810174at2"/>
<dbReference type="RefSeq" id="WP_013633447.1">
    <property type="nucleotide sequence ID" value="NC_015177.1"/>
</dbReference>
<reference evidence="3" key="2">
    <citation type="submission" date="2011-02" db="EMBL/GenBank/DDBJ databases">
        <title>The complete genome of Pedobacter saltans DSM 12145.</title>
        <authorList>
            <consortium name="US DOE Joint Genome Institute (JGI-PGF)"/>
            <person name="Lucas S."/>
            <person name="Copeland A."/>
            <person name="Lapidus A."/>
            <person name="Bruce D."/>
            <person name="Goodwin L."/>
            <person name="Pitluck S."/>
            <person name="Kyrpides N."/>
            <person name="Mavromatis K."/>
            <person name="Pagani I."/>
            <person name="Ivanova N."/>
            <person name="Ovchinnikova G."/>
            <person name="Lu M."/>
            <person name="Detter J.C."/>
            <person name="Han C."/>
            <person name="Land M."/>
            <person name="Hauser L."/>
            <person name="Markowitz V."/>
            <person name="Cheng J.-F."/>
            <person name="Hugenholtz P."/>
            <person name="Woyke T."/>
            <person name="Wu D."/>
            <person name="Tindall B."/>
            <person name="Pomrenke H.G."/>
            <person name="Brambilla E."/>
            <person name="Klenk H.-P."/>
            <person name="Eisen J.A."/>
        </authorList>
    </citation>
    <scope>NUCLEOTIDE SEQUENCE [LARGE SCALE GENOMIC DNA]</scope>
    <source>
        <strain evidence="3">ATCC 51119 / DSM 12145 / JCM 21818 / LMG 10337 / NBRC 100064 / NCIMB 13643</strain>
    </source>
</reference>
<dbReference type="InterPro" id="IPR037053">
    <property type="entry name" value="Phage_tail_collar_dom_sf"/>
</dbReference>
<organism evidence="2 3">
    <name type="scientific">Pseudopedobacter saltans (strain ATCC 51119 / DSM 12145 / JCM 21818 / CCUG 39354 / LMG 10337 / NBRC 100064 / NCIMB 13643)</name>
    <name type="common">Pedobacter saltans</name>
    <dbReference type="NCBI Taxonomy" id="762903"/>
    <lineage>
        <taxon>Bacteria</taxon>
        <taxon>Pseudomonadati</taxon>
        <taxon>Bacteroidota</taxon>
        <taxon>Sphingobacteriia</taxon>
        <taxon>Sphingobacteriales</taxon>
        <taxon>Sphingobacteriaceae</taxon>
        <taxon>Pseudopedobacter</taxon>
    </lineage>
</organism>
<name>F0SE36_PSESL</name>
<evidence type="ECO:0000259" key="1">
    <source>
        <dbReference type="Pfam" id="PF07484"/>
    </source>
</evidence>